<name>A0A1Q3DY38_LENED</name>
<dbReference type="EMBL" id="BDGU01000018">
    <property type="protein sequence ID" value="GAV99753.1"/>
    <property type="molecule type" value="Genomic_DNA"/>
</dbReference>
<evidence type="ECO:0000313" key="1">
    <source>
        <dbReference type="EMBL" id="GAV99753.1"/>
    </source>
</evidence>
<dbReference type="AlphaFoldDB" id="A0A1Q3DY38"/>
<dbReference type="Proteomes" id="UP000188533">
    <property type="component" value="Unassembled WGS sequence"/>
</dbReference>
<reference evidence="1 2" key="1">
    <citation type="submission" date="2016-08" db="EMBL/GenBank/DDBJ databases">
        <authorList>
            <consortium name="Lentinula edodes genome sequencing consortium"/>
            <person name="Sakamoto Y."/>
            <person name="Nakade K."/>
            <person name="Sato S."/>
            <person name="Yoshida Y."/>
            <person name="Miyazaki K."/>
            <person name="Natsume S."/>
            <person name="Konno N."/>
        </authorList>
    </citation>
    <scope>NUCLEOTIDE SEQUENCE [LARGE SCALE GENOMIC DNA]</scope>
    <source>
        <strain evidence="1 2">NBRC 111202</strain>
    </source>
</reference>
<gene>
    <name evidence="1" type="ORF">LENED_001233</name>
</gene>
<evidence type="ECO:0000313" key="2">
    <source>
        <dbReference type="Proteomes" id="UP000188533"/>
    </source>
</evidence>
<organism evidence="1 2">
    <name type="scientific">Lentinula edodes</name>
    <name type="common">Shiitake mushroom</name>
    <name type="synonym">Lentinus edodes</name>
    <dbReference type="NCBI Taxonomy" id="5353"/>
    <lineage>
        <taxon>Eukaryota</taxon>
        <taxon>Fungi</taxon>
        <taxon>Dikarya</taxon>
        <taxon>Basidiomycota</taxon>
        <taxon>Agaricomycotina</taxon>
        <taxon>Agaricomycetes</taxon>
        <taxon>Agaricomycetidae</taxon>
        <taxon>Agaricales</taxon>
        <taxon>Marasmiineae</taxon>
        <taxon>Omphalotaceae</taxon>
        <taxon>Lentinula</taxon>
    </lineage>
</organism>
<reference evidence="1 2" key="2">
    <citation type="submission" date="2017-02" db="EMBL/GenBank/DDBJ databases">
        <title>A genome survey and senescence transcriptome analysis in Lentinula edodes.</title>
        <authorList>
            <person name="Sakamoto Y."/>
            <person name="Nakade K."/>
            <person name="Sato S."/>
            <person name="Yoshida Y."/>
            <person name="Miyazaki K."/>
            <person name="Natsume S."/>
            <person name="Konno N."/>
        </authorList>
    </citation>
    <scope>NUCLEOTIDE SEQUENCE [LARGE SCALE GENOMIC DNA]</scope>
    <source>
        <strain evidence="1 2">NBRC 111202</strain>
    </source>
</reference>
<dbReference type="STRING" id="5353.A0A1Q3DY38"/>
<keyword evidence="2" id="KW-1185">Reference proteome</keyword>
<sequence>MIELANWLNFRPLPSRADPLLLNHSRELRGFKHDLTGRLLCPIEHDWNNTVVRSKIRNKEIKTNTSFFIRAFYQNEEGNPNDVEDGFLRGTLLVQTWRQIFRASGSISDDEISSSHEVSNVPAPVPQSNKARMSTKQSIAELYGLNKVTSQTIAYSCVLLRFSLSNAKKWGQDRSFNYEGLYNEIVDYFEAADPEDEEVQVHLAELLQWWNEQAFAEEDASGSLKPSFHFQSTLEEHRAAKAAAAAASIAVTTASNDGNIPTALASS</sequence>
<dbReference type="InterPro" id="IPR046521">
    <property type="entry name" value="DUF6698"/>
</dbReference>
<proteinExistence type="predicted"/>
<protein>
    <submittedName>
        <fullName evidence="1">Uncharacterized protein</fullName>
    </submittedName>
</protein>
<comment type="caution">
    <text evidence="1">The sequence shown here is derived from an EMBL/GenBank/DDBJ whole genome shotgun (WGS) entry which is preliminary data.</text>
</comment>
<dbReference type="Pfam" id="PF20414">
    <property type="entry name" value="DUF6698"/>
    <property type="match status" value="1"/>
</dbReference>
<accession>A0A1Q3DY38</accession>